<dbReference type="PANTHER" id="PTHR41403">
    <property type="entry name" value="RCG43477-RELATED"/>
    <property type="match status" value="1"/>
</dbReference>
<proteinExistence type="predicted"/>
<sequence length="202" mass="24361">MIEEYRYHKTGHENKKKLEGKTTHRLERQRRYYLVPEREVKHIERHVQRGGQVRGSKNKACRQLPRPPSETTFPKIVPEERGVLSAQRRKHVSEREQMQIKDHQERMVRGRELVEQRVKERVLRKSQSQPPTRERRGRAKREMKEFESVIAYPLFQPCRSQIKVNILMEKNREEANTIIKPHQRKFLTMPPFLRSQIGKIKD</sequence>
<dbReference type="AlphaFoldDB" id="A0A452S975"/>
<feature type="region of interest" description="Disordered" evidence="1">
    <location>
        <begin position="48"/>
        <end position="72"/>
    </location>
</feature>
<accession>A0A452S975</accession>
<organism evidence="2 3">
    <name type="scientific">Ursus americanus</name>
    <name type="common">American black bear</name>
    <name type="synonym">Euarctos americanus</name>
    <dbReference type="NCBI Taxonomy" id="9643"/>
    <lineage>
        <taxon>Eukaryota</taxon>
        <taxon>Metazoa</taxon>
        <taxon>Chordata</taxon>
        <taxon>Craniata</taxon>
        <taxon>Vertebrata</taxon>
        <taxon>Euteleostomi</taxon>
        <taxon>Mammalia</taxon>
        <taxon>Eutheria</taxon>
        <taxon>Laurasiatheria</taxon>
        <taxon>Carnivora</taxon>
        <taxon>Caniformia</taxon>
        <taxon>Ursidae</taxon>
        <taxon>Ursus</taxon>
    </lineage>
</organism>
<dbReference type="Ensembl" id="ENSUAMT00000032186.1">
    <property type="protein sequence ID" value="ENSUAMP00000028830.1"/>
    <property type="gene ID" value="ENSUAMG00000022249.1"/>
</dbReference>
<feature type="region of interest" description="Disordered" evidence="1">
    <location>
        <begin position="120"/>
        <end position="141"/>
    </location>
</feature>
<dbReference type="InterPro" id="IPR040005">
    <property type="entry name" value="Polr1has"/>
</dbReference>
<keyword evidence="3" id="KW-1185">Reference proteome</keyword>
<dbReference type="OMA" id="GIQNAQR"/>
<evidence type="ECO:0000313" key="2">
    <source>
        <dbReference type="Ensembl" id="ENSUAMP00000028830.1"/>
    </source>
</evidence>
<reference evidence="2" key="2">
    <citation type="submission" date="2025-08" db="UniProtKB">
        <authorList>
            <consortium name="Ensembl"/>
        </authorList>
    </citation>
    <scope>IDENTIFICATION</scope>
</reference>
<evidence type="ECO:0000256" key="1">
    <source>
        <dbReference type="SAM" id="MobiDB-lite"/>
    </source>
</evidence>
<evidence type="ECO:0000313" key="3">
    <source>
        <dbReference type="Proteomes" id="UP000291022"/>
    </source>
</evidence>
<dbReference type="Proteomes" id="UP000291022">
    <property type="component" value="Unassembled WGS sequence"/>
</dbReference>
<name>A0A452S975_URSAM</name>
<protein>
    <submittedName>
        <fullName evidence="2">Uncharacterized protein</fullName>
    </submittedName>
</protein>
<dbReference type="PANTHER" id="PTHR41403:SF3">
    <property type="entry name" value="ZNRD1 ANTISENSE RNA 1-RELATED"/>
    <property type="match status" value="1"/>
</dbReference>
<reference evidence="3" key="1">
    <citation type="submission" date="2016-06" db="EMBL/GenBank/DDBJ databases">
        <title>De novo assembly and RNA-Seq shows season-dependent expression and editing in black bear kidneys.</title>
        <authorList>
            <person name="Korstanje R."/>
            <person name="Srivastava A."/>
            <person name="Sarsani V.K."/>
            <person name="Sheehan S.M."/>
            <person name="Seger R.L."/>
            <person name="Barter M.E."/>
            <person name="Lindqvist C."/>
            <person name="Brody L.C."/>
            <person name="Mullikin J.C."/>
        </authorList>
    </citation>
    <scope>NUCLEOTIDE SEQUENCE [LARGE SCALE GENOMIC DNA]</scope>
</reference>
<reference evidence="2" key="3">
    <citation type="submission" date="2025-09" db="UniProtKB">
        <authorList>
            <consortium name="Ensembl"/>
        </authorList>
    </citation>
    <scope>IDENTIFICATION</scope>
</reference>
<dbReference type="GeneTree" id="ENSGT00390000016534"/>